<reference evidence="1" key="1">
    <citation type="submission" date="2021-06" db="EMBL/GenBank/DDBJ databases">
        <authorList>
            <person name="Kallberg Y."/>
            <person name="Tangrot J."/>
            <person name="Rosling A."/>
        </authorList>
    </citation>
    <scope>NUCLEOTIDE SEQUENCE</scope>
    <source>
        <strain evidence="1">28 12/20/2015</strain>
    </source>
</reference>
<evidence type="ECO:0000313" key="2">
    <source>
        <dbReference type="Proteomes" id="UP000789366"/>
    </source>
</evidence>
<accession>A0ACA9Q8S9</accession>
<evidence type="ECO:0000313" key="1">
    <source>
        <dbReference type="EMBL" id="CAG8741380.1"/>
    </source>
</evidence>
<keyword evidence="2" id="KW-1185">Reference proteome</keyword>
<dbReference type="EMBL" id="CAJVPW010038074">
    <property type="protein sequence ID" value="CAG8741380.1"/>
    <property type="molecule type" value="Genomic_DNA"/>
</dbReference>
<feature type="non-terminal residue" evidence="1">
    <location>
        <position position="1"/>
    </location>
</feature>
<name>A0ACA9Q8S9_9GLOM</name>
<proteinExistence type="predicted"/>
<sequence length="148" mass="16782">NDVSASEVHAKLDAAEGSRALSKRTIECWVLAFNNENESVEDKPHSGRLREATTPETINKVKELVIKDPHTTTKELSDFTGIFQAQITNILTNELGMRKELAGRHFERIENFACAVNSVINTIPNREYKKCFQDWQNQLKHCIEVGRG</sequence>
<feature type="non-terminal residue" evidence="1">
    <location>
        <position position="148"/>
    </location>
</feature>
<dbReference type="Proteomes" id="UP000789366">
    <property type="component" value="Unassembled WGS sequence"/>
</dbReference>
<comment type="caution">
    <text evidence="1">The sequence shown here is derived from an EMBL/GenBank/DDBJ whole genome shotgun (WGS) entry which is preliminary data.</text>
</comment>
<organism evidence="1 2">
    <name type="scientific">Cetraspora pellucida</name>
    <dbReference type="NCBI Taxonomy" id="1433469"/>
    <lineage>
        <taxon>Eukaryota</taxon>
        <taxon>Fungi</taxon>
        <taxon>Fungi incertae sedis</taxon>
        <taxon>Mucoromycota</taxon>
        <taxon>Glomeromycotina</taxon>
        <taxon>Glomeromycetes</taxon>
        <taxon>Diversisporales</taxon>
        <taxon>Gigasporaceae</taxon>
        <taxon>Cetraspora</taxon>
    </lineage>
</organism>
<gene>
    <name evidence="1" type="ORF">SPELUC_LOCUS13833</name>
</gene>
<protein>
    <submittedName>
        <fullName evidence="1">17616_t:CDS:1</fullName>
    </submittedName>
</protein>